<sequence length="257" mass="28627">MSLNVHSTAKEASLFMDMHAHSFVASVPSPFAKSIRLEAEHRSGRSEPLNNPSSMDLPSPLAQSSNMDPTTLNGPALSSNLYQVQLPDWYSQYTTSLQFFLNQGQHSVAVQSLAAYINIRLPYQQLSIPISCFNSDTNSSGKGAASQVSLRHYVRRLIVTGNDTPAILEAFFGADWEAGVGSIRRQERINYLFTAKSNGWASTKVAYDILPDEHTPFLRPLHDATEQELSMAETHWSEWLAMEDWMVGSRSPWESST</sequence>
<dbReference type="PANTHER" id="PTHR42087">
    <property type="entry name" value="ILP IS AN APOPTOSIS INHIBITOR"/>
    <property type="match status" value="1"/>
</dbReference>
<keyword evidence="3" id="KW-1185">Reference proteome</keyword>
<feature type="region of interest" description="Disordered" evidence="1">
    <location>
        <begin position="40"/>
        <end position="72"/>
    </location>
</feature>
<name>A0ABR4J6I3_9EURO</name>
<reference evidence="2 3" key="1">
    <citation type="submission" date="2024-07" db="EMBL/GenBank/DDBJ databases">
        <title>Section-level genome sequencing and comparative genomics of Aspergillus sections Usti and Cavernicolus.</title>
        <authorList>
            <consortium name="Lawrence Berkeley National Laboratory"/>
            <person name="Nybo J.L."/>
            <person name="Vesth T.C."/>
            <person name="Theobald S."/>
            <person name="Frisvad J.C."/>
            <person name="Larsen T.O."/>
            <person name="Kjaerboelling I."/>
            <person name="Rothschild-Mancinelli K."/>
            <person name="Lyhne E.K."/>
            <person name="Kogle M.E."/>
            <person name="Barry K."/>
            <person name="Clum A."/>
            <person name="Na H."/>
            <person name="Ledsgaard L."/>
            <person name="Lin J."/>
            <person name="Lipzen A."/>
            <person name="Kuo A."/>
            <person name="Riley R."/>
            <person name="Mondo S."/>
            <person name="Labutti K."/>
            <person name="Haridas S."/>
            <person name="Pangalinan J."/>
            <person name="Salamov A.A."/>
            <person name="Simmons B.A."/>
            <person name="Magnuson J.K."/>
            <person name="Chen J."/>
            <person name="Drula E."/>
            <person name="Henrissat B."/>
            <person name="Wiebenga A."/>
            <person name="Lubbers R.J."/>
            <person name="Gomes A.C."/>
            <person name="Makela M.R."/>
            <person name="Stajich J."/>
            <person name="Grigoriev I.V."/>
            <person name="Mortensen U.H."/>
            <person name="De Vries R.P."/>
            <person name="Baker S.E."/>
            <person name="Andersen M.R."/>
        </authorList>
    </citation>
    <scope>NUCLEOTIDE SEQUENCE [LARGE SCALE GENOMIC DNA]</scope>
    <source>
        <strain evidence="2 3">CBS 123904</strain>
    </source>
</reference>
<gene>
    <name evidence="2" type="ORF">BJY01DRAFT_68981</name>
</gene>
<feature type="compositionally biased region" description="Polar residues" evidence="1">
    <location>
        <begin position="48"/>
        <end position="72"/>
    </location>
</feature>
<accession>A0ABR4J6I3</accession>
<organism evidence="2 3">
    <name type="scientific">Aspergillus pseudoustus</name>
    <dbReference type="NCBI Taxonomy" id="1810923"/>
    <lineage>
        <taxon>Eukaryota</taxon>
        <taxon>Fungi</taxon>
        <taxon>Dikarya</taxon>
        <taxon>Ascomycota</taxon>
        <taxon>Pezizomycotina</taxon>
        <taxon>Eurotiomycetes</taxon>
        <taxon>Eurotiomycetidae</taxon>
        <taxon>Eurotiales</taxon>
        <taxon>Aspergillaceae</taxon>
        <taxon>Aspergillus</taxon>
        <taxon>Aspergillus subgen. Nidulantes</taxon>
    </lineage>
</organism>
<dbReference type="InterPro" id="IPR053267">
    <property type="entry name" value="Verrucosidin_biosynth-assoc"/>
</dbReference>
<evidence type="ECO:0000313" key="3">
    <source>
        <dbReference type="Proteomes" id="UP001610446"/>
    </source>
</evidence>
<comment type="caution">
    <text evidence="2">The sequence shown here is derived from an EMBL/GenBank/DDBJ whole genome shotgun (WGS) entry which is preliminary data.</text>
</comment>
<evidence type="ECO:0000256" key="1">
    <source>
        <dbReference type="SAM" id="MobiDB-lite"/>
    </source>
</evidence>
<protein>
    <submittedName>
        <fullName evidence="2">Uncharacterized protein</fullName>
    </submittedName>
</protein>
<proteinExistence type="predicted"/>
<dbReference type="EMBL" id="JBFXLU010000198">
    <property type="protein sequence ID" value="KAL2835636.1"/>
    <property type="molecule type" value="Genomic_DNA"/>
</dbReference>
<dbReference type="PANTHER" id="PTHR42087:SF2">
    <property type="match status" value="1"/>
</dbReference>
<evidence type="ECO:0000313" key="2">
    <source>
        <dbReference type="EMBL" id="KAL2835636.1"/>
    </source>
</evidence>
<dbReference type="Proteomes" id="UP001610446">
    <property type="component" value="Unassembled WGS sequence"/>
</dbReference>